<dbReference type="GO" id="GO:0016579">
    <property type="term" value="P:protein deubiquitination"/>
    <property type="evidence" value="ECO:0007669"/>
    <property type="project" value="TreeGrafter"/>
</dbReference>
<dbReference type="OrthoDB" id="4489171at2759"/>
<dbReference type="STRING" id="1051890.A0A3N4LVL7"/>
<feature type="region of interest" description="Disordered" evidence="2">
    <location>
        <begin position="372"/>
        <end position="394"/>
    </location>
</feature>
<protein>
    <submittedName>
        <fullName evidence="3">Uncharacterized protein</fullName>
    </submittedName>
</protein>
<dbReference type="PANTHER" id="PTHR39597">
    <property type="entry name" value="UBA DOMAIN-CONTAINING PROTEIN RUP1"/>
    <property type="match status" value="1"/>
</dbReference>
<dbReference type="Proteomes" id="UP000267821">
    <property type="component" value="Unassembled WGS sequence"/>
</dbReference>
<name>A0A3N4LVL7_9PEZI</name>
<evidence type="ECO:0000256" key="2">
    <source>
        <dbReference type="SAM" id="MobiDB-lite"/>
    </source>
</evidence>
<dbReference type="PANTHER" id="PTHR39597:SF1">
    <property type="entry name" value="UBA DOMAIN-CONTAINING PROTEIN RUP1"/>
    <property type="match status" value="1"/>
</dbReference>
<proteinExistence type="predicted"/>
<dbReference type="GO" id="GO:0005634">
    <property type="term" value="C:nucleus"/>
    <property type="evidence" value="ECO:0007669"/>
    <property type="project" value="TreeGrafter"/>
</dbReference>
<dbReference type="Gene3D" id="3.20.20.80">
    <property type="entry name" value="Glycosidases"/>
    <property type="match status" value="1"/>
</dbReference>
<gene>
    <name evidence="3" type="ORF">L211DRAFT_846985</name>
</gene>
<evidence type="ECO:0000313" key="3">
    <source>
        <dbReference type="EMBL" id="RPB26830.1"/>
    </source>
</evidence>
<dbReference type="InterPro" id="IPR055335">
    <property type="entry name" value="Ucp6/RUP1"/>
</dbReference>
<sequence>MDEGLGLTFMVLLGAKMFDLNTNVAKVFVDADKKLNQDQHAAKACGWGTMLGASNKIMPTYVGEWTAASDICSYPDGHTEPGHTCNVDGCQCQSNVHSAKWKEPMIKAVRKYMEAQLDAFEKNTDGFFFWAWKAPGAWNYMNGVKQGWIPQPLTNRLFMRMIDYNPELVGQLVELGLGQQEAIDCLRTRQRTRGLLTGELQWQRTNTWDERAFHSDRYNGESLAPLNGWGPQNLNVNNPPSTSTRSAEFSHLSLPMMRYLEMQDNSRMGTPSDISAEGHQRLLGGGFGDDDNMFGHDSERATAYSSSHSNVDYSIHGADVMATEVLGGPPPSSPMNPELDSVGDIARAIEMSLVDNYNGNDFSEWGNRETGITGTRSTPTAPTFGPATQPTYDPSQWALTTIPATREIYIDPAHPSDRQRKEGEPAFFKPSSDGFHLGPALAIFHSIPAAREALLAPQYVIDDYGYNERWWSGEKIEGSRITNIVDHEGAEEMVAETEPSEVVLEVQRLMAFLDRTMHQVSSFFKKWSADIRQLSSSYGKGEPSPFTSTAISSESYGPERFQVLMVPPISNDRANAPFFTLYSAIDQMLWPDQDGAAGDVYLDPIADVFCISMTRERSDLPGLGLDIPVDLYMGRYTAPFVDLVRVIKLEREKIRNNIRDLEKREEKLLHCRSSKAVVDSSTVETTRLFEAAIEHIEYLKLSPGEPKDEESDAMVMATQVGKPEEFSLMSTDLKGILGRLKARLEELSASKEKARKTLHELTTAFTSPETTPESAPPLRKHSLRGVFIDLSTTFIKVQRETEEQAISDEWWCLTYPLQWEANTNAAAYKVMKATEKEVLDAVKYTGDGKVLLVYATVEAMQPRESDGKLPEALKAFVEHDNVAFKQELESAGDKGKRKRGNWWDNNKSANNSSNPRISTEGHDTMMDDNNGTGLHQPPASPTGFTDAAGSPVASSSGPPQKKSSTGEWSILGARDESTGELIEDHGSLLTRGSTNNDAWAFGEPAATGRGWERIEEGTQVNSDGDGGKRSYDGNFVATGMSPFVLAQARPGMGFERIDGEDEDMMDPQHVLFVEGNEEQGGNSTAGDAAWSVFMDENKST</sequence>
<keyword evidence="4" id="KW-1185">Reference proteome</keyword>
<reference evidence="3 4" key="1">
    <citation type="journal article" date="2018" name="Nat. Ecol. Evol.">
        <title>Pezizomycetes genomes reveal the molecular basis of ectomycorrhizal truffle lifestyle.</title>
        <authorList>
            <person name="Murat C."/>
            <person name="Payen T."/>
            <person name="Noel B."/>
            <person name="Kuo A."/>
            <person name="Morin E."/>
            <person name="Chen J."/>
            <person name="Kohler A."/>
            <person name="Krizsan K."/>
            <person name="Balestrini R."/>
            <person name="Da Silva C."/>
            <person name="Montanini B."/>
            <person name="Hainaut M."/>
            <person name="Levati E."/>
            <person name="Barry K.W."/>
            <person name="Belfiori B."/>
            <person name="Cichocki N."/>
            <person name="Clum A."/>
            <person name="Dockter R.B."/>
            <person name="Fauchery L."/>
            <person name="Guy J."/>
            <person name="Iotti M."/>
            <person name="Le Tacon F."/>
            <person name="Lindquist E.A."/>
            <person name="Lipzen A."/>
            <person name="Malagnac F."/>
            <person name="Mello A."/>
            <person name="Molinier V."/>
            <person name="Miyauchi S."/>
            <person name="Poulain J."/>
            <person name="Riccioni C."/>
            <person name="Rubini A."/>
            <person name="Sitrit Y."/>
            <person name="Splivallo R."/>
            <person name="Traeger S."/>
            <person name="Wang M."/>
            <person name="Zifcakova L."/>
            <person name="Wipf D."/>
            <person name="Zambonelli A."/>
            <person name="Paolocci F."/>
            <person name="Nowrousian M."/>
            <person name="Ottonello S."/>
            <person name="Baldrian P."/>
            <person name="Spatafora J.W."/>
            <person name="Henrissat B."/>
            <person name="Nagy L.G."/>
            <person name="Aury J.M."/>
            <person name="Wincker P."/>
            <person name="Grigoriev I.V."/>
            <person name="Bonfante P."/>
            <person name="Martin F.M."/>
        </authorList>
    </citation>
    <scope>NUCLEOTIDE SEQUENCE [LARGE SCALE GENOMIC DNA]</scope>
    <source>
        <strain evidence="3 4">ATCC MYA-4762</strain>
    </source>
</reference>
<dbReference type="EMBL" id="ML121533">
    <property type="protein sequence ID" value="RPB26830.1"/>
    <property type="molecule type" value="Genomic_DNA"/>
</dbReference>
<evidence type="ECO:0000256" key="1">
    <source>
        <dbReference type="SAM" id="Coils"/>
    </source>
</evidence>
<organism evidence="3 4">
    <name type="scientific">Terfezia boudieri ATCC MYA-4762</name>
    <dbReference type="NCBI Taxonomy" id="1051890"/>
    <lineage>
        <taxon>Eukaryota</taxon>
        <taxon>Fungi</taxon>
        <taxon>Dikarya</taxon>
        <taxon>Ascomycota</taxon>
        <taxon>Pezizomycotina</taxon>
        <taxon>Pezizomycetes</taxon>
        <taxon>Pezizales</taxon>
        <taxon>Pezizaceae</taxon>
        <taxon>Terfezia</taxon>
    </lineage>
</organism>
<dbReference type="SUPFAM" id="SSF51445">
    <property type="entry name" value="(Trans)glycosidases"/>
    <property type="match status" value="1"/>
</dbReference>
<dbReference type="InterPro" id="IPR017853">
    <property type="entry name" value="GH"/>
</dbReference>
<keyword evidence="1" id="KW-0175">Coiled coil</keyword>
<accession>A0A3N4LVL7</accession>
<dbReference type="AlphaFoldDB" id="A0A3N4LVL7"/>
<feature type="compositionally biased region" description="Low complexity" evidence="2">
    <location>
        <begin position="947"/>
        <end position="959"/>
    </location>
</feature>
<dbReference type="GO" id="GO:0005829">
    <property type="term" value="C:cytosol"/>
    <property type="evidence" value="ECO:0007669"/>
    <property type="project" value="TreeGrafter"/>
</dbReference>
<feature type="coiled-coil region" evidence="1">
    <location>
        <begin position="737"/>
        <end position="764"/>
    </location>
</feature>
<feature type="region of interest" description="Disordered" evidence="2">
    <location>
        <begin position="888"/>
        <end position="967"/>
    </location>
</feature>
<feature type="compositionally biased region" description="Polar residues" evidence="2">
    <location>
        <begin position="903"/>
        <end position="917"/>
    </location>
</feature>
<evidence type="ECO:0000313" key="4">
    <source>
        <dbReference type="Proteomes" id="UP000267821"/>
    </source>
</evidence>
<dbReference type="InParanoid" id="A0A3N4LVL7"/>